<accession>A0A6C0LZ47</accession>
<proteinExistence type="predicted"/>
<organism evidence="1">
    <name type="scientific">viral metagenome</name>
    <dbReference type="NCBI Taxonomy" id="1070528"/>
    <lineage>
        <taxon>unclassified sequences</taxon>
        <taxon>metagenomes</taxon>
        <taxon>organismal metagenomes</taxon>
    </lineage>
</organism>
<reference evidence="1" key="1">
    <citation type="journal article" date="2020" name="Nature">
        <title>Giant virus diversity and host interactions through global metagenomics.</title>
        <authorList>
            <person name="Schulz F."/>
            <person name="Roux S."/>
            <person name="Paez-Espino D."/>
            <person name="Jungbluth S."/>
            <person name="Walsh D.A."/>
            <person name="Denef V.J."/>
            <person name="McMahon K.D."/>
            <person name="Konstantinidis K.T."/>
            <person name="Eloe-Fadrosh E.A."/>
            <person name="Kyrpides N.C."/>
            <person name="Woyke T."/>
        </authorList>
    </citation>
    <scope>NUCLEOTIDE SEQUENCE</scope>
    <source>
        <strain evidence="1">GVMAG-S-1017745-26</strain>
    </source>
</reference>
<dbReference type="EMBL" id="MN740583">
    <property type="protein sequence ID" value="QHU35021.1"/>
    <property type="molecule type" value="Genomic_DNA"/>
</dbReference>
<dbReference type="AlphaFoldDB" id="A0A6C0LZ47"/>
<dbReference type="Pfam" id="PF12239">
    <property type="entry name" value="DUF3605"/>
    <property type="match status" value="1"/>
</dbReference>
<sequence length="135" mass="16580">MLITIEFLEKWNFEKLLPINVRSIKIQNQYKIFKQNLIKNNISIDKYISNKYIQSKKYSINKNNFPYSIPNNMEHYVLWINPLYFKKITNKELSKIINLKMKELNYNEYFCFENQKGCRSVLETPHYQVFYRKCE</sequence>
<evidence type="ECO:0000313" key="1">
    <source>
        <dbReference type="EMBL" id="QHU35021.1"/>
    </source>
</evidence>
<dbReference type="InterPro" id="IPR022036">
    <property type="entry name" value="DUF3605"/>
</dbReference>
<protein>
    <submittedName>
        <fullName evidence="1">Uncharacterized protein</fullName>
    </submittedName>
</protein>
<name>A0A6C0LZ47_9ZZZZ</name>